<reference evidence="1 2" key="1">
    <citation type="submission" date="2023-01" db="EMBL/GenBank/DDBJ databases">
        <authorList>
            <person name="Kreplak J."/>
        </authorList>
    </citation>
    <scope>NUCLEOTIDE SEQUENCE [LARGE SCALE GENOMIC DNA]</scope>
</reference>
<evidence type="ECO:0000313" key="1">
    <source>
        <dbReference type="EMBL" id="CAI8598756.1"/>
    </source>
</evidence>
<dbReference type="EMBL" id="OX451737">
    <property type="protein sequence ID" value="CAI8598756.1"/>
    <property type="molecule type" value="Genomic_DNA"/>
</dbReference>
<accession>A0AAV0ZLF0</accession>
<proteinExistence type="predicted"/>
<organism evidence="1 2">
    <name type="scientific">Vicia faba</name>
    <name type="common">Broad bean</name>
    <name type="synonym">Faba vulgaris</name>
    <dbReference type="NCBI Taxonomy" id="3906"/>
    <lineage>
        <taxon>Eukaryota</taxon>
        <taxon>Viridiplantae</taxon>
        <taxon>Streptophyta</taxon>
        <taxon>Embryophyta</taxon>
        <taxon>Tracheophyta</taxon>
        <taxon>Spermatophyta</taxon>
        <taxon>Magnoliopsida</taxon>
        <taxon>eudicotyledons</taxon>
        <taxon>Gunneridae</taxon>
        <taxon>Pentapetalae</taxon>
        <taxon>rosids</taxon>
        <taxon>fabids</taxon>
        <taxon>Fabales</taxon>
        <taxon>Fabaceae</taxon>
        <taxon>Papilionoideae</taxon>
        <taxon>50 kb inversion clade</taxon>
        <taxon>NPAAA clade</taxon>
        <taxon>Hologalegina</taxon>
        <taxon>IRL clade</taxon>
        <taxon>Fabeae</taxon>
        <taxon>Vicia</taxon>
    </lineage>
</organism>
<dbReference type="Proteomes" id="UP001157006">
    <property type="component" value="Chromosome 2"/>
</dbReference>
<evidence type="ECO:0000313" key="2">
    <source>
        <dbReference type="Proteomes" id="UP001157006"/>
    </source>
</evidence>
<keyword evidence="2" id="KW-1185">Reference proteome</keyword>
<sequence length="143" mass="15979">MAVNSNIIQVFCNQEARKKHKVMLVSKAPLPISRCLSSPEVDIPEEEPASAMNEQTTEATASEMVEFENSSAEDGSPYVVLKTTVTTEMPHGLKETLEELKKTNTIILQRLDKQDQWIEEHSSLSNLMKEIIARQPPPPPPNP</sequence>
<name>A0AAV0ZLF0_VICFA</name>
<gene>
    <name evidence="1" type="ORF">VFH_II143040</name>
</gene>
<dbReference type="AlphaFoldDB" id="A0AAV0ZLF0"/>
<protein>
    <submittedName>
        <fullName evidence="1">Uncharacterized protein</fullName>
    </submittedName>
</protein>